<proteinExistence type="predicted"/>
<dbReference type="AlphaFoldDB" id="A0A385C3L8"/>
<evidence type="ECO:0000259" key="1">
    <source>
        <dbReference type="Pfam" id="PF01206"/>
    </source>
</evidence>
<name>A0A385C3L8_9GAMM</name>
<dbReference type="Proteomes" id="UP000279962">
    <property type="component" value="Chromosome"/>
</dbReference>
<dbReference type="RefSeq" id="WP_068974493.1">
    <property type="nucleotide sequence ID" value="NZ_CP031716.1"/>
</dbReference>
<dbReference type="SUPFAM" id="SSF64307">
    <property type="entry name" value="SirA-like"/>
    <property type="match status" value="1"/>
</dbReference>
<evidence type="ECO:0000313" key="3">
    <source>
        <dbReference type="EMBL" id="RZG48595.1"/>
    </source>
</evidence>
<dbReference type="KEGG" id="awu:BEN71_08545"/>
<dbReference type="EMBL" id="SGSQ01000003">
    <property type="protein sequence ID" value="RZG48595.1"/>
    <property type="molecule type" value="Genomic_DNA"/>
</dbReference>
<dbReference type="GO" id="GO:0016740">
    <property type="term" value="F:transferase activity"/>
    <property type="evidence" value="ECO:0007669"/>
    <property type="project" value="UniProtKB-KW"/>
</dbReference>
<sequence>MTELLANEIPVEIDSMGKPCPMPLLMLKKQLKKSNGKQLLLLKSSDPHSEIDITRYCEIHHISCQLTKVSVQEFHYLIES</sequence>
<reference evidence="3 5" key="2">
    <citation type="submission" date="2019-02" db="EMBL/GenBank/DDBJ databases">
        <title>The Batch Genome Submission of Acinetobacter spp. strains.</title>
        <authorList>
            <person name="Qin J."/>
            <person name="Hu Y."/>
            <person name="Ye H."/>
            <person name="Wei L."/>
            <person name="Feng Y."/>
            <person name="Zong Z."/>
        </authorList>
    </citation>
    <scope>NUCLEOTIDE SEQUENCE [LARGE SCALE GENOMIC DNA]</scope>
    <source>
        <strain evidence="3 5">WCHAW060049</strain>
    </source>
</reference>
<evidence type="ECO:0000313" key="5">
    <source>
        <dbReference type="Proteomes" id="UP000293863"/>
    </source>
</evidence>
<accession>A0A385C3L8</accession>
<dbReference type="Gene3D" id="3.30.110.40">
    <property type="entry name" value="TusA-like domain"/>
    <property type="match status" value="1"/>
</dbReference>
<dbReference type="InterPro" id="IPR001455">
    <property type="entry name" value="TusA-like"/>
</dbReference>
<feature type="domain" description="UPF0033" evidence="1">
    <location>
        <begin position="12"/>
        <end position="79"/>
    </location>
</feature>
<protein>
    <submittedName>
        <fullName evidence="3">Sulfurtransferase TusA family protein</fullName>
    </submittedName>
</protein>
<dbReference type="Proteomes" id="UP000293863">
    <property type="component" value="Unassembled WGS sequence"/>
</dbReference>
<dbReference type="STRING" id="1879050.GCA_001696605_01864"/>
<evidence type="ECO:0000313" key="2">
    <source>
        <dbReference type="EMBL" id="AYO56309.1"/>
    </source>
</evidence>
<keyword evidence="5" id="KW-1185">Reference proteome</keyword>
<dbReference type="InterPro" id="IPR036868">
    <property type="entry name" value="TusA-like_sf"/>
</dbReference>
<dbReference type="EMBL" id="CP033133">
    <property type="protein sequence ID" value="AYO56309.1"/>
    <property type="molecule type" value="Genomic_DNA"/>
</dbReference>
<keyword evidence="3" id="KW-0808">Transferase</keyword>
<reference evidence="2 4" key="1">
    <citation type="submission" date="2018-10" db="EMBL/GenBank/DDBJ databases">
        <title>The complete genome of Acinetobacter wuhouensis strain WCHAW010062.</title>
        <authorList>
            <person name="Hu Y."/>
            <person name="Long H."/>
            <person name="Feng Y."/>
            <person name="Zong Z."/>
        </authorList>
    </citation>
    <scope>NUCLEOTIDE SEQUENCE [LARGE SCALE GENOMIC DNA]</scope>
    <source>
        <strain evidence="2 4">WCHAW010062</strain>
    </source>
</reference>
<organism evidence="3 5">
    <name type="scientific">Acinetobacter wuhouensis</name>
    <dbReference type="NCBI Taxonomy" id="1879050"/>
    <lineage>
        <taxon>Bacteria</taxon>
        <taxon>Pseudomonadati</taxon>
        <taxon>Pseudomonadota</taxon>
        <taxon>Gammaproteobacteria</taxon>
        <taxon>Moraxellales</taxon>
        <taxon>Moraxellaceae</taxon>
        <taxon>Acinetobacter</taxon>
    </lineage>
</organism>
<evidence type="ECO:0000313" key="4">
    <source>
        <dbReference type="Proteomes" id="UP000279962"/>
    </source>
</evidence>
<gene>
    <name evidence="2" type="ORF">CDG68_13885</name>
    <name evidence="3" type="ORF">EXU28_02160</name>
</gene>
<dbReference type="Pfam" id="PF01206">
    <property type="entry name" value="TusA"/>
    <property type="match status" value="1"/>
</dbReference>
<dbReference type="OrthoDB" id="9797551at2"/>